<proteinExistence type="predicted"/>
<sequence length="145" mass="16832">MKIHVLLLISLSLFAGESYSKEYKYSDAVNCSPQFQGDIDKATPGEEVEVGLALRKMLHLDLSSKVDTLYHEPNDHPEYKNTKLHYQDWINAYFKSGVKNSVECFLNNYYNEDKIIRFTSDGFSGFIIERKSQPVAYMLDHYYVI</sequence>
<keyword evidence="2" id="KW-1185">Reference proteome</keyword>
<evidence type="ECO:0000313" key="2">
    <source>
        <dbReference type="Proteomes" id="UP001597425"/>
    </source>
</evidence>
<dbReference type="Proteomes" id="UP001597425">
    <property type="component" value="Unassembled WGS sequence"/>
</dbReference>
<organism evidence="1 2">
    <name type="scientific">Microbulbifer halophilus</name>
    <dbReference type="NCBI Taxonomy" id="453963"/>
    <lineage>
        <taxon>Bacteria</taxon>
        <taxon>Pseudomonadati</taxon>
        <taxon>Pseudomonadota</taxon>
        <taxon>Gammaproteobacteria</taxon>
        <taxon>Cellvibrionales</taxon>
        <taxon>Microbulbiferaceae</taxon>
        <taxon>Microbulbifer</taxon>
    </lineage>
</organism>
<dbReference type="EMBL" id="JBHUJD010000058">
    <property type="protein sequence ID" value="MFD2312557.1"/>
    <property type="molecule type" value="Genomic_DNA"/>
</dbReference>
<dbReference type="RefSeq" id="WP_377535817.1">
    <property type="nucleotide sequence ID" value="NZ_JBHSIG010000001.1"/>
</dbReference>
<name>A0ABW5EGI2_9GAMM</name>
<accession>A0ABW5EGI2</accession>
<comment type="caution">
    <text evidence="1">The sequence shown here is derived from an EMBL/GenBank/DDBJ whole genome shotgun (WGS) entry which is preliminary data.</text>
</comment>
<evidence type="ECO:0000313" key="1">
    <source>
        <dbReference type="EMBL" id="MFD2312557.1"/>
    </source>
</evidence>
<reference evidence="2" key="1">
    <citation type="journal article" date="2019" name="Int. J. Syst. Evol. Microbiol.">
        <title>The Global Catalogue of Microorganisms (GCM) 10K type strain sequencing project: providing services to taxonomists for standard genome sequencing and annotation.</title>
        <authorList>
            <consortium name="The Broad Institute Genomics Platform"/>
            <consortium name="The Broad Institute Genome Sequencing Center for Infectious Disease"/>
            <person name="Wu L."/>
            <person name="Ma J."/>
        </authorList>
    </citation>
    <scope>NUCLEOTIDE SEQUENCE [LARGE SCALE GENOMIC DNA]</scope>
    <source>
        <strain evidence="2">KCTC 12848</strain>
    </source>
</reference>
<gene>
    <name evidence="1" type="ORF">ACFSKX_19235</name>
</gene>
<protein>
    <submittedName>
        <fullName evidence="1">Uncharacterized protein</fullName>
    </submittedName>
</protein>